<dbReference type="Proteomes" id="UP000796761">
    <property type="component" value="Unassembled WGS sequence"/>
</dbReference>
<gene>
    <name evidence="4" type="ORF">HGM15179_016613</name>
</gene>
<evidence type="ECO:0000259" key="3">
    <source>
        <dbReference type="SMART" id="SM00829"/>
    </source>
</evidence>
<feature type="compositionally biased region" description="Acidic residues" evidence="2">
    <location>
        <begin position="667"/>
        <end position="750"/>
    </location>
</feature>
<dbReference type="AlphaFoldDB" id="A0A8K1G2B0"/>
<evidence type="ECO:0000256" key="1">
    <source>
        <dbReference type="ARBA" id="ARBA00022990"/>
    </source>
</evidence>
<feature type="region of interest" description="Disordered" evidence="2">
    <location>
        <begin position="1"/>
        <end position="26"/>
    </location>
</feature>
<keyword evidence="1" id="KW-0007">Acetylation</keyword>
<evidence type="ECO:0000313" key="4">
    <source>
        <dbReference type="EMBL" id="TRZ10500.1"/>
    </source>
</evidence>
<dbReference type="SMART" id="SM00829">
    <property type="entry name" value="PKS_ER"/>
    <property type="match status" value="1"/>
</dbReference>
<evidence type="ECO:0000256" key="2">
    <source>
        <dbReference type="SAM" id="MobiDB-lite"/>
    </source>
</evidence>
<feature type="compositionally biased region" description="Acidic residues" evidence="2">
    <location>
        <begin position="564"/>
        <end position="577"/>
    </location>
</feature>
<keyword evidence="5" id="KW-1185">Reference proteome</keyword>
<feature type="compositionally biased region" description="Gly residues" evidence="2">
    <location>
        <begin position="1"/>
        <end position="10"/>
    </location>
</feature>
<feature type="compositionally biased region" description="Basic and acidic residues" evidence="2">
    <location>
        <begin position="657"/>
        <end position="666"/>
    </location>
</feature>
<dbReference type="Gene3D" id="3.90.180.10">
    <property type="entry name" value="Medium-chain alcohol dehydrogenases, catalytic domain"/>
    <property type="match status" value="1"/>
</dbReference>
<feature type="compositionally biased region" description="Basic and acidic residues" evidence="2">
    <location>
        <begin position="487"/>
        <end position="514"/>
    </location>
</feature>
<feature type="region of interest" description="Disordered" evidence="2">
    <location>
        <begin position="600"/>
        <end position="797"/>
    </location>
</feature>
<dbReference type="InterPro" id="IPR011032">
    <property type="entry name" value="GroES-like_sf"/>
</dbReference>
<dbReference type="CDD" id="cd05195">
    <property type="entry name" value="enoyl_red"/>
    <property type="match status" value="1"/>
</dbReference>
<dbReference type="InterPro" id="IPR042633">
    <property type="entry name" value="CRYZL1"/>
</dbReference>
<feature type="compositionally biased region" description="Basic and acidic residues" evidence="2">
    <location>
        <begin position="469"/>
        <end position="480"/>
    </location>
</feature>
<dbReference type="EMBL" id="SWJQ01000851">
    <property type="protein sequence ID" value="TRZ10500.1"/>
    <property type="molecule type" value="Genomic_DNA"/>
</dbReference>
<dbReference type="PANTHER" id="PTHR44461:SF1">
    <property type="entry name" value="QUINONE OXIDOREDUCTASE-LIKE PROTEIN 1"/>
    <property type="match status" value="1"/>
</dbReference>
<feature type="compositionally biased region" description="Basic and acidic residues" evidence="2">
    <location>
        <begin position="551"/>
        <end position="563"/>
    </location>
</feature>
<protein>
    <recommendedName>
        <fullName evidence="3">Enoyl reductase (ER) domain-containing protein</fullName>
    </recommendedName>
</protein>
<sequence length="797" mass="89741">MALLERGGGTSDPLGALPASPFGSPHEYQEKQVTMKALYAQQNSPGEEMTFVFQERENLPATRDHEVKVQVRACALSWVDTKLLSEIKLKKELVPVGREISGVVLEVGSKVTFFQPDDEVVGILPLDSEESGVCEVILVHEHYLVHKPEKVCWAEAAGTVRDGLRAYTALHYLSQVCPGSSVLVLDGASPFGTIAIQLAQHRGAKVISTAHSLEDKQYLERLRPAGEGARQPLVARVIDVSHGKIDVAESCLEETGGLGVDIVLDAGVRLYSAEDEPASKSQLLPHKHDIITLLGVGGRWITTEKDLQLDPPDSHSLFLKGATVSFLNDEVWNLSNVQQGKYLDILCCLREVAVHKRGDDNELFQGDSRSDQELSPVQRAIEVTPGDSPSDRKLSSVEEDLEVIPGDSTCEEELSPMQEAIVVNAGDSPTVEELSEVEEAVEVGPEDNTSDWELSELGEAIKLFPGVDNSDKELSPRDDDNQLSSGDSKDYKEVSPAEDKQEEEPSKGDSDSIKDLSQGENNEHQQLSPEDIQDDTELESGEDGDVEEMFPWEKDDNKQLSHWEEEEDEVLSQWEDENETLTRRVLLGPRLTRRCQHCWELGHKQEEEDDDKDNEEEEEDDEENKEDVDEEDEDDEDGDDEDGDDEDGDDEDENDDDKDKDNKDEDNKDEDDRDEDTEDRDDDDEDNDEDENDEDRDDDHEDNYDDEDEDDEDKDDGDDEDEEDDDEDDEDEDAEDGDDEDDKDEDDEDKDDKYNGNEDDKDEHEDEDDKDDDKDEDKDNDEEDKDKDEEVDDKDEN</sequence>
<comment type="caution">
    <text evidence="4">The sequence shown here is derived from an EMBL/GenBank/DDBJ whole genome shotgun (WGS) entry which is preliminary data.</text>
</comment>
<proteinExistence type="predicted"/>
<dbReference type="SUPFAM" id="SSF51735">
    <property type="entry name" value="NAD(P)-binding Rossmann-fold domains"/>
    <property type="match status" value="1"/>
</dbReference>
<name>A0A8K1G2B0_9PASS</name>
<feature type="region of interest" description="Disordered" evidence="2">
    <location>
        <begin position="464"/>
        <end position="577"/>
    </location>
</feature>
<dbReference type="InterPro" id="IPR020843">
    <property type="entry name" value="ER"/>
</dbReference>
<feature type="compositionally biased region" description="Acidic residues" evidence="2">
    <location>
        <begin position="759"/>
        <end position="797"/>
    </location>
</feature>
<feature type="compositionally biased region" description="Polar residues" evidence="2">
    <location>
        <begin position="518"/>
        <end position="528"/>
    </location>
</feature>
<accession>A0A8K1G2B0</accession>
<dbReference type="SUPFAM" id="SSF50129">
    <property type="entry name" value="GroES-like"/>
    <property type="match status" value="1"/>
</dbReference>
<dbReference type="InterPro" id="IPR036291">
    <property type="entry name" value="NAD(P)-bd_dom_sf"/>
</dbReference>
<feature type="compositionally biased region" description="Acidic residues" evidence="2">
    <location>
        <begin position="531"/>
        <end position="550"/>
    </location>
</feature>
<feature type="domain" description="Enoyl reductase (ER)" evidence="3">
    <location>
        <begin position="46"/>
        <end position="307"/>
    </location>
</feature>
<evidence type="ECO:0000313" key="5">
    <source>
        <dbReference type="Proteomes" id="UP000796761"/>
    </source>
</evidence>
<dbReference type="OrthoDB" id="9930022at2759"/>
<dbReference type="InterPro" id="IPR013154">
    <property type="entry name" value="ADH-like_N"/>
</dbReference>
<organism evidence="4 5">
    <name type="scientific">Zosterops borbonicus</name>
    <dbReference type="NCBI Taxonomy" id="364589"/>
    <lineage>
        <taxon>Eukaryota</taxon>
        <taxon>Metazoa</taxon>
        <taxon>Chordata</taxon>
        <taxon>Craniata</taxon>
        <taxon>Vertebrata</taxon>
        <taxon>Euteleostomi</taxon>
        <taxon>Archelosauria</taxon>
        <taxon>Archosauria</taxon>
        <taxon>Dinosauria</taxon>
        <taxon>Saurischia</taxon>
        <taxon>Theropoda</taxon>
        <taxon>Coelurosauria</taxon>
        <taxon>Aves</taxon>
        <taxon>Neognathae</taxon>
        <taxon>Neoaves</taxon>
        <taxon>Telluraves</taxon>
        <taxon>Australaves</taxon>
        <taxon>Passeriformes</taxon>
        <taxon>Sylvioidea</taxon>
        <taxon>Zosteropidae</taxon>
        <taxon>Zosterops</taxon>
    </lineage>
</organism>
<dbReference type="PANTHER" id="PTHR44461">
    <property type="entry name" value="QUINONE OXIDOREDUCTASE-LIKE PROTEIN 1"/>
    <property type="match status" value="1"/>
</dbReference>
<feature type="compositionally biased region" description="Acidic residues" evidence="2">
    <location>
        <begin position="607"/>
        <end position="656"/>
    </location>
</feature>
<dbReference type="GO" id="GO:0016491">
    <property type="term" value="F:oxidoreductase activity"/>
    <property type="evidence" value="ECO:0007669"/>
    <property type="project" value="InterPro"/>
</dbReference>
<reference evidence="4" key="1">
    <citation type="submission" date="2019-04" db="EMBL/GenBank/DDBJ databases">
        <title>Genome assembly of Zosterops borbonicus 15179.</title>
        <authorList>
            <person name="Leroy T."/>
            <person name="Anselmetti Y."/>
            <person name="Tilak M.-K."/>
            <person name="Nabholz B."/>
        </authorList>
    </citation>
    <scope>NUCLEOTIDE SEQUENCE</scope>
    <source>
        <strain evidence="4">HGM_15179</strain>
        <tissue evidence="4">Muscle</tissue>
    </source>
</reference>
<dbReference type="Pfam" id="PF08240">
    <property type="entry name" value="ADH_N"/>
    <property type="match status" value="1"/>
</dbReference>